<protein>
    <recommendedName>
        <fullName evidence="6">HAT C-terminal dimerisation domain-containing protein</fullName>
    </recommendedName>
</protein>
<keyword evidence="3" id="KW-0863">Zinc-finger</keyword>
<comment type="subcellular location">
    <subcellularLocation>
        <location evidence="1">Nucleus</location>
    </subcellularLocation>
</comment>
<dbReference type="GO" id="GO:0005634">
    <property type="term" value="C:nucleus"/>
    <property type="evidence" value="ECO:0007669"/>
    <property type="project" value="UniProtKB-SubCell"/>
</dbReference>
<keyword evidence="2" id="KW-0479">Metal-binding</keyword>
<proteinExistence type="predicted"/>
<dbReference type="InterPro" id="IPR008906">
    <property type="entry name" value="HATC_C_dom"/>
</dbReference>
<dbReference type="Pfam" id="PF05699">
    <property type="entry name" value="Dimer_Tnp_hAT"/>
    <property type="match status" value="1"/>
</dbReference>
<feature type="non-terminal residue" evidence="7">
    <location>
        <position position="1"/>
    </location>
</feature>
<dbReference type="VEuPathDB" id="FungiDB:RhiirFUN_010472"/>
<name>U9U9Y3_RHIID</name>
<feature type="domain" description="HAT C-terminal dimerisation" evidence="6">
    <location>
        <begin position="466"/>
        <end position="527"/>
    </location>
</feature>
<evidence type="ECO:0000313" key="7">
    <source>
        <dbReference type="EMBL" id="ESA17180.1"/>
    </source>
</evidence>
<dbReference type="GO" id="GO:0008270">
    <property type="term" value="F:zinc ion binding"/>
    <property type="evidence" value="ECO:0007669"/>
    <property type="project" value="UniProtKB-KW"/>
</dbReference>
<dbReference type="InterPro" id="IPR012337">
    <property type="entry name" value="RNaseH-like_sf"/>
</dbReference>
<dbReference type="InterPro" id="IPR052035">
    <property type="entry name" value="ZnF_BED_domain_contain"/>
</dbReference>
<dbReference type="PANTHER" id="PTHR46481:SF10">
    <property type="entry name" value="ZINC FINGER BED DOMAIN-CONTAINING PROTEIN 39"/>
    <property type="match status" value="1"/>
</dbReference>
<dbReference type="Gene3D" id="3.30.160.60">
    <property type="entry name" value="Classic Zinc Finger"/>
    <property type="match status" value="1"/>
</dbReference>
<dbReference type="SUPFAM" id="SSF53098">
    <property type="entry name" value="Ribonuclease H-like"/>
    <property type="match status" value="1"/>
</dbReference>
<accession>U9U9Y3</accession>
<reference evidence="7" key="1">
    <citation type="submission" date="2013-07" db="EMBL/GenBank/DDBJ databases">
        <title>The genome of an arbuscular mycorrhizal fungus provides insights into the evolution of the oldest plant symbiosis.</title>
        <authorList>
            <consortium name="DOE Joint Genome Institute"/>
            <person name="Tisserant E."/>
            <person name="Malbreil M."/>
            <person name="Kuo A."/>
            <person name="Kohler A."/>
            <person name="Symeonidi A."/>
            <person name="Balestrini R."/>
            <person name="Charron P."/>
            <person name="Duensing N."/>
            <person name="Frei-dit-Frey N."/>
            <person name="Gianinazzi-Pearson V."/>
            <person name="Gilbert B."/>
            <person name="Handa Y."/>
            <person name="Hijri M."/>
            <person name="Kaul R."/>
            <person name="Kawaguchi M."/>
            <person name="Krajinski F."/>
            <person name="Lammers P."/>
            <person name="Lapierre D."/>
            <person name="Masclaux F.G."/>
            <person name="Murat C."/>
            <person name="Morin E."/>
            <person name="Ndikumana S."/>
            <person name="Pagni M."/>
            <person name="Petitpierre D."/>
            <person name="Requena N."/>
            <person name="Rosikiewicz P."/>
            <person name="Riley R."/>
            <person name="Saito K."/>
            <person name="San Clemente H."/>
            <person name="Shapiro H."/>
            <person name="van Tuinen D."/>
            <person name="Becard G."/>
            <person name="Bonfante P."/>
            <person name="Paszkowski U."/>
            <person name="Shachar-Hill Y."/>
            <person name="Young J.P."/>
            <person name="Sanders I.R."/>
            <person name="Henrissat B."/>
            <person name="Rensing S.A."/>
            <person name="Grigoriev I.V."/>
            <person name="Corradi N."/>
            <person name="Roux C."/>
            <person name="Martin F."/>
        </authorList>
    </citation>
    <scope>NUCLEOTIDE SEQUENCE</scope>
    <source>
        <strain evidence="7">DAOM 197198</strain>
    </source>
</reference>
<dbReference type="HOGENOM" id="CLU_025348_3_0_1"/>
<evidence type="ECO:0000256" key="1">
    <source>
        <dbReference type="ARBA" id="ARBA00004123"/>
    </source>
</evidence>
<organism evidence="7">
    <name type="scientific">Rhizophagus irregularis (strain DAOM 181602 / DAOM 197198 / MUCL 43194)</name>
    <name type="common">Arbuscular mycorrhizal fungus</name>
    <name type="synonym">Glomus intraradices</name>
    <dbReference type="NCBI Taxonomy" id="747089"/>
    <lineage>
        <taxon>Eukaryota</taxon>
        <taxon>Fungi</taxon>
        <taxon>Fungi incertae sedis</taxon>
        <taxon>Mucoromycota</taxon>
        <taxon>Glomeromycotina</taxon>
        <taxon>Glomeromycetes</taxon>
        <taxon>Glomerales</taxon>
        <taxon>Glomeraceae</taxon>
        <taxon>Rhizophagus</taxon>
    </lineage>
</organism>
<dbReference type="GO" id="GO:0046983">
    <property type="term" value="F:protein dimerization activity"/>
    <property type="evidence" value="ECO:0007669"/>
    <property type="project" value="InterPro"/>
</dbReference>
<gene>
    <name evidence="7" type="ORF">GLOINDRAFT_22045</name>
</gene>
<sequence>EYEDVFRVDDNILFCNYCNVSVEWKRKSVVDNHCNSQKHISNIKSCEEKSNKTQQLTLSSTQAADESKKQLIEDLIEAFAIVNSLLPFLKKHIKNGGSILKAPTLRQIYLPDVFDRHYQSLSVVNTLFCYRNETKLVSVDFLERVNNTTMGQVLTTILTHFNISFNLPRLFLSDSAAYMKKCHREVLSPLMPQLIHVPCCAHIINLIGDTWRTLPQFRILKDFLDKVKEVFVNSPSRRGRYLAYLKMHGIFSPCKIPLYNKTRWNSWFRMIIYAKNHIIYWLNFFKEEFNDDKKHNTLAAINSCLQNEQELGIITIYLNFISSYANEFIQDLDFFQQLKKPVFPLVELRLQHLTAYIESYRNSTDFGPSLENLITQYRFDINEFYAIFRMAFEVAYNKFIAHIPNHPSRPLFNACQVFNPKYIYAGDLLRKNIRQYSVIKEFTNPSDDLLQEWGIYCGLENEFLGEIELDQYWLNKMTQLPILSNIALDYIWLPISSCSVERSFSMYNSLLDNDRQNLSKDSLKRLSMMYFNGRRI</sequence>
<dbReference type="eggNOG" id="ENOG502S232">
    <property type="taxonomic scope" value="Eukaryota"/>
</dbReference>
<dbReference type="AlphaFoldDB" id="U9U9Y3"/>
<keyword evidence="4" id="KW-0862">Zinc</keyword>
<dbReference type="EMBL" id="KI280403">
    <property type="protein sequence ID" value="ESA17180.1"/>
    <property type="molecule type" value="Genomic_DNA"/>
</dbReference>
<evidence type="ECO:0000256" key="4">
    <source>
        <dbReference type="ARBA" id="ARBA00022833"/>
    </source>
</evidence>
<dbReference type="VEuPathDB" id="FungiDB:RhiirFUN_026916"/>
<evidence type="ECO:0000259" key="6">
    <source>
        <dbReference type="Pfam" id="PF05699"/>
    </source>
</evidence>
<evidence type="ECO:0000256" key="2">
    <source>
        <dbReference type="ARBA" id="ARBA00022723"/>
    </source>
</evidence>
<dbReference type="PANTHER" id="PTHR46481">
    <property type="entry name" value="ZINC FINGER BED DOMAIN-CONTAINING PROTEIN 4"/>
    <property type="match status" value="1"/>
</dbReference>
<keyword evidence="5" id="KW-0539">Nucleus</keyword>
<evidence type="ECO:0000256" key="3">
    <source>
        <dbReference type="ARBA" id="ARBA00022771"/>
    </source>
</evidence>
<evidence type="ECO:0000256" key="5">
    <source>
        <dbReference type="ARBA" id="ARBA00023242"/>
    </source>
</evidence>